<proteinExistence type="inferred from homology"/>
<dbReference type="InterPro" id="IPR000560">
    <property type="entry name" value="His_Pase_clade-2"/>
</dbReference>
<feature type="signal peptide" evidence="8">
    <location>
        <begin position="1"/>
        <end position="17"/>
    </location>
</feature>
<comment type="similarity">
    <text evidence="2">Belongs to the histidine acid phosphatase family.</text>
</comment>
<name>A0A9P0JQ80_ACAOB</name>
<dbReference type="CDD" id="cd07061">
    <property type="entry name" value="HP_HAP_like"/>
    <property type="match status" value="1"/>
</dbReference>
<dbReference type="EMBL" id="CAKOFQ010006675">
    <property type="protein sequence ID" value="CAH1957979.1"/>
    <property type="molecule type" value="Genomic_DNA"/>
</dbReference>
<accession>A0A9P0JQ80</accession>
<evidence type="ECO:0000256" key="2">
    <source>
        <dbReference type="ARBA" id="ARBA00005375"/>
    </source>
</evidence>
<dbReference type="Pfam" id="PF00328">
    <property type="entry name" value="His_Phos_2"/>
    <property type="match status" value="1"/>
</dbReference>
<dbReference type="AlphaFoldDB" id="A0A9P0JQ80"/>
<dbReference type="Gene3D" id="3.40.50.1240">
    <property type="entry name" value="Phosphoglycerate mutase-like"/>
    <property type="match status" value="1"/>
</dbReference>
<keyword evidence="7" id="KW-0325">Glycoprotein</keyword>
<dbReference type="PANTHER" id="PTHR11567:SF211">
    <property type="entry name" value="PROSTATIC ACID PHOSPHATASE"/>
    <property type="match status" value="1"/>
</dbReference>
<evidence type="ECO:0000313" key="9">
    <source>
        <dbReference type="EMBL" id="CAH1957979.1"/>
    </source>
</evidence>
<reference evidence="9" key="1">
    <citation type="submission" date="2022-03" db="EMBL/GenBank/DDBJ databases">
        <authorList>
            <person name="Sayadi A."/>
        </authorList>
    </citation>
    <scope>NUCLEOTIDE SEQUENCE</scope>
</reference>
<comment type="caution">
    <text evidence="9">The sequence shown here is derived from an EMBL/GenBank/DDBJ whole genome shotgun (WGS) entry which is preliminary data.</text>
</comment>
<evidence type="ECO:0000256" key="4">
    <source>
        <dbReference type="ARBA" id="ARBA00022729"/>
    </source>
</evidence>
<evidence type="ECO:0000256" key="1">
    <source>
        <dbReference type="ARBA" id="ARBA00000032"/>
    </source>
</evidence>
<sequence length="370" mass="43297">MFIFGKWAPIFFTLVSTCTPFFIHKKEDTDTVILTHVVFRHGNRTTDSSLYPKDPYLNYDYFPYDYGQLTNAGKVKEYTIGTSLRERYDAFLGDVYYPKIVDARSTDTNRTKMSLELVLAGLFPPRTTQIWNPMNLTWQPIPYNYLPSSQDKELQGHLCPKYLEEYNRIISSDKFKAEFNKYSDTVVYLNKNTGLNLTSFHDVYNLYFVLTTEEEFGLKLPKWTESVYPDLVREMAIREYLTGSGTDNSKRLGTGYLIKKIIEDTQNRIKDLENKRGRKIYLYSAHESNIARLLLFLDIFQPLHVPNYGSYIIFEIHKKDDEYGVKVFYQDYLSESLNLVRLPACQDLCPLDKFIKLYQDLIPDDDSECG</sequence>
<evidence type="ECO:0000256" key="3">
    <source>
        <dbReference type="ARBA" id="ARBA00012646"/>
    </source>
</evidence>
<dbReference type="InterPro" id="IPR029033">
    <property type="entry name" value="His_PPase_superfam"/>
</dbReference>
<dbReference type="SUPFAM" id="SSF53254">
    <property type="entry name" value="Phosphoglycerate mutase-like"/>
    <property type="match status" value="1"/>
</dbReference>
<comment type="catalytic activity">
    <reaction evidence="1">
        <text>a phosphate monoester + H2O = an alcohol + phosphate</text>
        <dbReference type="Rhea" id="RHEA:15017"/>
        <dbReference type="ChEBI" id="CHEBI:15377"/>
        <dbReference type="ChEBI" id="CHEBI:30879"/>
        <dbReference type="ChEBI" id="CHEBI:43474"/>
        <dbReference type="ChEBI" id="CHEBI:67140"/>
        <dbReference type="EC" id="3.1.3.2"/>
    </reaction>
</comment>
<evidence type="ECO:0000313" key="10">
    <source>
        <dbReference type="Proteomes" id="UP001152888"/>
    </source>
</evidence>
<dbReference type="GO" id="GO:0003993">
    <property type="term" value="F:acid phosphatase activity"/>
    <property type="evidence" value="ECO:0007669"/>
    <property type="project" value="UniProtKB-EC"/>
</dbReference>
<keyword evidence="5" id="KW-0378">Hydrolase</keyword>
<evidence type="ECO:0000256" key="8">
    <source>
        <dbReference type="SAM" id="SignalP"/>
    </source>
</evidence>
<dbReference type="OrthoDB" id="10257284at2759"/>
<evidence type="ECO:0000256" key="7">
    <source>
        <dbReference type="ARBA" id="ARBA00023180"/>
    </source>
</evidence>
<dbReference type="EC" id="3.1.3.2" evidence="3"/>
<dbReference type="InterPro" id="IPR050645">
    <property type="entry name" value="Histidine_acid_phosphatase"/>
</dbReference>
<keyword evidence="10" id="KW-1185">Reference proteome</keyword>
<evidence type="ECO:0000256" key="5">
    <source>
        <dbReference type="ARBA" id="ARBA00022801"/>
    </source>
</evidence>
<keyword evidence="4 8" id="KW-0732">Signal</keyword>
<gene>
    <name evidence="9" type="ORF">ACAOBT_LOCUS2389</name>
</gene>
<organism evidence="9 10">
    <name type="scientific">Acanthoscelides obtectus</name>
    <name type="common">Bean weevil</name>
    <name type="synonym">Bruchus obtectus</name>
    <dbReference type="NCBI Taxonomy" id="200917"/>
    <lineage>
        <taxon>Eukaryota</taxon>
        <taxon>Metazoa</taxon>
        <taxon>Ecdysozoa</taxon>
        <taxon>Arthropoda</taxon>
        <taxon>Hexapoda</taxon>
        <taxon>Insecta</taxon>
        <taxon>Pterygota</taxon>
        <taxon>Neoptera</taxon>
        <taxon>Endopterygota</taxon>
        <taxon>Coleoptera</taxon>
        <taxon>Polyphaga</taxon>
        <taxon>Cucujiformia</taxon>
        <taxon>Chrysomeloidea</taxon>
        <taxon>Chrysomelidae</taxon>
        <taxon>Bruchinae</taxon>
        <taxon>Bruchini</taxon>
        <taxon>Acanthoscelides</taxon>
    </lineage>
</organism>
<evidence type="ECO:0000256" key="6">
    <source>
        <dbReference type="ARBA" id="ARBA00023157"/>
    </source>
</evidence>
<dbReference type="PANTHER" id="PTHR11567">
    <property type="entry name" value="ACID PHOSPHATASE-RELATED"/>
    <property type="match status" value="1"/>
</dbReference>
<protein>
    <recommendedName>
        <fullName evidence="3">acid phosphatase</fullName>
        <ecNumber evidence="3">3.1.3.2</ecNumber>
    </recommendedName>
</protein>
<keyword evidence="6" id="KW-1015">Disulfide bond</keyword>
<feature type="chain" id="PRO_5040171643" description="acid phosphatase" evidence="8">
    <location>
        <begin position="18"/>
        <end position="370"/>
    </location>
</feature>
<dbReference type="Proteomes" id="UP001152888">
    <property type="component" value="Unassembled WGS sequence"/>
</dbReference>